<keyword evidence="5" id="KW-0808">Transferase</keyword>
<dbReference type="PANTHER" id="PTHR24055">
    <property type="entry name" value="MITOGEN-ACTIVATED PROTEIN KINASE"/>
    <property type="match status" value="1"/>
</dbReference>
<dbReference type="STRING" id="3055.A0A2K3DIC1"/>
<dbReference type="GO" id="GO:0106310">
    <property type="term" value="F:protein serine kinase activity"/>
    <property type="evidence" value="ECO:0007669"/>
    <property type="project" value="RHEA"/>
</dbReference>
<organism evidence="14 15">
    <name type="scientific">Chlamydomonas reinhardtii</name>
    <name type="common">Chlamydomonas smithii</name>
    <dbReference type="NCBI Taxonomy" id="3055"/>
    <lineage>
        <taxon>Eukaryota</taxon>
        <taxon>Viridiplantae</taxon>
        <taxon>Chlorophyta</taxon>
        <taxon>core chlorophytes</taxon>
        <taxon>Chlorophyceae</taxon>
        <taxon>CS clade</taxon>
        <taxon>Chlamydomonadales</taxon>
        <taxon>Chlamydomonadaceae</taxon>
        <taxon>Chlamydomonas</taxon>
    </lineage>
</organism>
<evidence type="ECO:0000256" key="7">
    <source>
        <dbReference type="ARBA" id="ARBA00022777"/>
    </source>
</evidence>
<dbReference type="PROSITE" id="PS00107">
    <property type="entry name" value="PROTEIN_KINASE_ATP"/>
    <property type="match status" value="1"/>
</dbReference>
<dbReference type="Gene3D" id="1.10.510.10">
    <property type="entry name" value="Transferase(Phosphotransferase) domain 1"/>
    <property type="match status" value="1"/>
</dbReference>
<evidence type="ECO:0000256" key="10">
    <source>
        <dbReference type="ARBA" id="ARBA00048312"/>
    </source>
</evidence>
<dbReference type="PROSITE" id="PS50011">
    <property type="entry name" value="PROTEIN_KINASE_DOM"/>
    <property type="match status" value="1"/>
</dbReference>
<dbReference type="SUPFAM" id="SSF56112">
    <property type="entry name" value="Protein kinase-like (PK-like)"/>
    <property type="match status" value="1"/>
</dbReference>
<dbReference type="InterPro" id="IPR003527">
    <property type="entry name" value="MAP_kinase_CS"/>
</dbReference>
<proteinExistence type="inferred from homology"/>
<dbReference type="GO" id="GO:0005634">
    <property type="term" value="C:nucleus"/>
    <property type="evidence" value="ECO:0000318"/>
    <property type="project" value="GO_Central"/>
</dbReference>
<sequence length="740" mass="79025">MKKAIRSLLRKLVPFDEVAEAQAAPVPAHAISSAPATQAAHAGLRRSGSAEAPVHTQPPVTAAAPPPPAAPPAPAAQPPPPPQAVPAPPQAPASASAAPPQPQPQRASQQAQAQPQPQPQQAPPANGTTNGKSMLDTRDFFAEAVHAEANRYTIKEVIGKGSYGVVCSAVDNFTGEKVAIKKITNVFEHVSDATRIVREIKLLRLLKHPDIVDIKHIMLPPSPKDFKDIYVVFELLETDLHQVIKANDDLTPEHHQFFLYQMLRGIKYIHSAKVFHRDLKPKNILANSDCKLKICDFGLARPAFNDMPTTVFWTDYVATRWYRAPELCGSFFAKYSPAIDIWSVGCIFAEVLLGKPLFPGRNVVHQLELITDLLGTPSPEVIAKVRNEKARRFLLNMRPKPGIPFEQHFPRADRGALRLLRRLLAFDPAERPTAEEALADPYFAGLHCVAREPVAQPISKLAFEFDRRKLTLEDVRELIYREILEYHPQMLKDYLAGAARANFHYPSALESFKRQFAHLEAGGAPLARGTTGSTGARIYPSSSLPKEWVAEFQAEAAKYTHQPPAAHFAANSHGGVMNGGAAAGPGAGADAAAAAAAAYAAAGHSHGHHGPHPDAVYEAGEGEEELEAAAAEAAALAGYPPGGGGGGGLQRSGNGNAHAAAHALVSPAAAAAAQQQLLLQQQQQQRAAAAAQQAYLQQQQQQRCLPAAGAGPVPAAYQNAPAGPAVAQVGPAGLRSESMR</sequence>
<evidence type="ECO:0000256" key="5">
    <source>
        <dbReference type="ARBA" id="ARBA00022679"/>
    </source>
</evidence>
<name>A0A2K3DIC1_CHLRE</name>
<dbReference type="Pfam" id="PF00069">
    <property type="entry name" value="Pkinase"/>
    <property type="match status" value="1"/>
</dbReference>
<evidence type="ECO:0000256" key="11">
    <source>
        <dbReference type="PROSITE-ProRule" id="PRU10141"/>
    </source>
</evidence>
<dbReference type="EC" id="2.7.11.24" evidence="2"/>
<accession>A0A2K3DIC1</accession>
<dbReference type="ExpressionAtlas" id="A0A2K3DIC1">
    <property type="expression patterns" value="baseline"/>
</dbReference>
<dbReference type="SUPFAM" id="SSF81995">
    <property type="entry name" value="beta-sandwich domain of Sec23/24"/>
    <property type="match status" value="1"/>
</dbReference>
<dbReference type="GO" id="GO:0035556">
    <property type="term" value="P:intracellular signal transduction"/>
    <property type="evidence" value="ECO:0000318"/>
    <property type="project" value="GO_Central"/>
</dbReference>
<dbReference type="Gramene" id="PNW80276">
    <property type="protein sequence ID" value="PNW80276"/>
    <property type="gene ID" value="CHLRE_08g385050v5"/>
</dbReference>
<dbReference type="KEGG" id="cre:CHLRE_08g385050v5"/>
<comment type="catalytic activity">
    <reaction evidence="10">
        <text>L-seryl-[protein] + ATP = O-phospho-L-seryl-[protein] + ADP + H(+)</text>
        <dbReference type="Rhea" id="RHEA:17989"/>
        <dbReference type="Rhea" id="RHEA-COMP:9863"/>
        <dbReference type="Rhea" id="RHEA-COMP:11604"/>
        <dbReference type="ChEBI" id="CHEBI:15378"/>
        <dbReference type="ChEBI" id="CHEBI:29999"/>
        <dbReference type="ChEBI" id="CHEBI:30616"/>
        <dbReference type="ChEBI" id="CHEBI:83421"/>
        <dbReference type="ChEBI" id="CHEBI:456216"/>
        <dbReference type="EC" id="2.7.11.24"/>
    </reaction>
</comment>
<dbReference type="InterPro" id="IPR017441">
    <property type="entry name" value="Protein_kinase_ATP_BS"/>
</dbReference>
<dbReference type="FunFam" id="1.10.510.10:FF:000017">
    <property type="entry name" value="Mitogen-activated protein kinase"/>
    <property type="match status" value="1"/>
</dbReference>
<reference evidence="14 15" key="1">
    <citation type="journal article" date="2007" name="Science">
        <title>The Chlamydomonas genome reveals the evolution of key animal and plant functions.</title>
        <authorList>
            <person name="Merchant S.S."/>
            <person name="Prochnik S.E."/>
            <person name="Vallon O."/>
            <person name="Harris E.H."/>
            <person name="Karpowicz S.J."/>
            <person name="Witman G.B."/>
            <person name="Terry A."/>
            <person name="Salamov A."/>
            <person name="Fritz-Laylin L.K."/>
            <person name="Marechal-Drouard L."/>
            <person name="Marshall W.F."/>
            <person name="Qu L.H."/>
            <person name="Nelson D.R."/>
            <person name="Sanderfoot A.A."/>
            <person name="Spalding M.H."/>
            <person name="Kapitonov V.V."/>
            <person name="Ren Q."/>
            <person name="Ferris P."/>
            <person name="Lindquist E."/>
            <person name="Shapiro H."/>
            <person name="Lucas S.M."/>
            <person name="Grimwood J."/>
            <person name="Schmutz J."/>
            <person name="Cardol P."/>
            <person name="Cerutti H."/>
            <person name="Chanfreau G."/>
            <person name="Chen C.L."/>
            <person name="Cognat V."/>
            <person name="Croft M.T."/>
            <person name="Dent R."/>
            <person name="Dutcher S."/>
            <person name="Fernandez E."/>
            <person name="Fukuzawa H."/>
            <person name="Gonzalez-Ballester D."/>
            <person name="Gonzalez-Halphen D."/>
            <person name="Hallmann A."/>
            <person name="Hanikenne M."/>
            <person name="Hippler M."/>
            <person name="Inwood W."/>
            <person name="Jabbari K."/>
            <person name="Kalanon M."/>
            <person name="Kuras R."/>
            <person name="Lefebvre P.A."/>
            <person name="Lemaire S.D."/>
            <person name="Lobanov A.V."/>
            <person name="Lohr M."/>
            <person name="Manuell A."/>
            <person name="Meier I."/>
            <person name="Mets L."/>
            <person name="Mittag M."/>
            <person name="Mittelmeier T."/>
            <person name="Moroney J.V."/>
            <person name="Moseley J."/>
            <person name="Napoli C."/>
            <person name="Nedelcu A.M."/>
            <person name="Niyogi K."/>
            <person name="Novoselov S.V."/>
            <person name="Paulsen I.T."/>
            <person name="Pazour G."/>
            <person name="Purton S."/>
            <person name="Ral J.P."/>
            <person name="Riano-Pachon D.M."/>
            <person name="Riekhof W."/>
            <person name="Rymarquis L."/>
            <person name="Schroda M."/>
            <person name="Stern D."/>
            <person name="Umen J."/>
            <person name="Willows R."/>
            <person name="Wilson N."/>
            <person name="Zimmer S.L."/>
            <person name="Allmer J."/>
            <person name="Balk J."/>
            <person name="Bisova K."/>
            <person name="Chen C.J."/>
            <person name="Elias M."/>
            <person name="Gendler K."/>
            <person name="Hauser C."/>
            <person name="Lamb M.R."/>
            <person name="Ledford H."/>
            <person name="Long J.C."/>
            <person name="Minagawa J."/>
            <person name="Page M.D."/>
            <person name="Pan J."/>
            <person name="Pootakham W."/>
            <person name="Roje S."/>
            <person name="Rose A."/>
            <person name="Stahlberg E."/>
            <person name="Terauchi A.M."/>
            <person name="Yang P."/>
            <person name="Ball S."/>
            <person name="Bowler C."/>
            <person name="Dieckmann C.L."/>
            <person name="Gladyshev V.N."/>
            <person name="Green P."/>
            <person name="Jorgensen R."/>
            <person name="Mayfield S."/>
            <person name="Mueller-Roeber B."/>
            <person name="Rajamani S."/>
            <person name="Sayre R.T."/>
            <person name="Brokstein P."/>
            <person name="Dubchak I."/>
            <person name="Goodstein D."/>
            <person name="Hornick L."/>
            <person name="Huang Y.W."/>
            <person name="Jhaveri J."/>
            <person name="Luo Y."/>
            <person name="Martinez D."/>
            <person name="Ngau W.C."/>
            <person name="Otillar B."/>
            <person name="Poliakov A."/>
            <person name="Porter A."/>
            <person name="Szajkowski L."/>
            <person name="Werner G."/>
            <person name="Zhou K."/>
            <person name="Grigoriev I.V."/>
            <person name="Rokhsar D.S."/>
            <person name="Grossman A.R."/>
        </authorList>
    </citation>
    <scope>NUCLEOTIDE SEQUENCE [LARGE SCALE GENOMIC DNA]</scope>
    <source>
        <strain evidence="15">CC-503</strain>
    </source>
</reference>
<evidence type="ECO:0000259" key="13">
    <source>
        <dbReference type="PROSITE" id="PS50011"/>
    </source>
</evidence>
<dbReference type="GeneID" id="5719798"/>
<evidence type="ECO:0000256" key="2">
    <source>
        <dbReference type="ARBA" id="ARBA00012411"/>
    </source>
</evidence>
<gene>
    <name evidence="14" type="ORF">CHLRE_08g385050v5</name>
</gene>
<dbReference type="GO" id="GO:0004707">
    <property type="term" value="F:MAP kinase activity"/>
    <property type="evidence" value="ECO:0007669"/>
    <property type="project" value="UniProtKB-EC"/>
</dbReference>
<keyword evidence="3" id="KW-0723">Serine/threonine-protein kinase</keyword>
<comment type="similarity">
    <text evidence="1">Belongs to the protein kinase superfamily. CMGC Ser/Thr protein kinase family. MAP kinase subfamily.</text>
</comment>
<evidence type="ECO:0000256" key="4">
    <source>
        <dbReference type="ARBA" id="ARBA00022553"/>
    </source>
</evidence>
<dbReference type="FunCoup" id="A0A2K3DIC1">
    <property type="interactions" value="670"/>
</dbReference>
<evidence type="ECO:0000313" key="14">
    <source>
        <dbReference type="EMBL" id="PNW80276.1"/>
    </source>
</evidence>
<dbReference type="FunFam" id="3.30.200.20:FF:000046">
    <property type="entry name" value="Mitogen-activated protein kinase"/>
    <property type="match status" value="1"/>
</dbReference>
<keyword evidence="7" id="KW-0418">Kinase</keyword>
<dbReference type="GO" id="GO:0004674">
    <property type="term" value="F:protein serine/threonine kinase activity"/>
    <property type="evidence" value="ECO:0000318"/>
    <property type="project" value="GO_Central"/>
</dbReference>
<dbReference type="PROSITE" id="PS01351">
    <property type="entry name" value="MAPK"/>
    <property type="match status" value="1"/>
</dbReference>
<feature type="compositionally biased region" description="Pro residues" evidence="12">
    <location>
        <begin position="64"/>
        <end position="91"/>
    </location>
</feature>
<evidence type="ECO:0000256" key="12">
    <source>
        <dbReference type="SAM" id="MobiDB-lite"/>
    </source>
</evidence>
<dbReference type="InParanoid" id="A0A2K3DIC1"/>
<protein>
    <recommendedName>
        <fullName evidence="2">mitogen-activated protein kinase</fullName>
        <ecNumber evidence="2">2.7.11.24</ecNumber>
    </recommendedName>
</protein>
<dbReference type="CDD" id="cd07859">
    <property type="entry name" value="STKc_TDY_MAPK"/>
    <property type="match status" value="1"/>
</dbReference>
<evidence type="ECO:0000256" key="9">
    <source>
        <dbReference type="ARBA" id="ARBA00047592"/>
    </source>
</evidence>
<keyword evidence="6 11" id="KW-0547">Nucleotide-binding</keyword>
<dbReference type="GO" id="GO:0005524">
    <property type="term" value="F:ATP binding"/>
    <property type="evidence" value="ECO:0007669"/>
    <property type="project" value="UniProtKB-UniRule"/>
</dbReference>
<dbReference type="PaxDb" id="3055-EDP02733"/>
<feature type="region of interest" description="Disordered" evidence="12">
    <location>
        <begin position="23"/>
        <end position="134"/>
    </location>
</feature>
<dbReference type="InterPro" id="IPR050117">
    <property type="entry name" value="MAPK"/>
</dbReference>
<keyword evidence="8 11" id="KW-0067">ATP-binding</keyword>
<feature type="binding site" evidence="11">
    <location>
        <position position="182"/>
    </location>
    <ligand>
        <name>ATP</name>
        <dbReference type="ChEBI" id="CHEBI:30616"/>
    </ligand>
</feature>
<comment type="catalytic activity">
    <reaction evidence="9">
        <text>L-threonyl-[protein] + ATP = O-phospho-L-threonyl-[protein] + ADP + H(+)</text>
        <dbReference type="Rhea" id="RHEA:46608"/>
        <dbReference type="Rhea" id="RHEA-COMP:11060"/>
        <dbReference type="Rhea" id="RHEA-COMP:11605"/>
        <dbReference type="ChEBI" id="CHEBI:15378"/>
        <dbReference type="ChEBI" id="CHEBI:30013"/>
        <dbReference type="ChEBI" id="CHEBI:30616"/>
        <dbReference type="ChEBI" id="CHEBI:61977"/>
        <dbReference type="ChEBI" id="CHEBI:456216"/>
        <dbReference type="EC" id="2.7.11.24"/>
    </reaction>
</comment>
<dbReference type="Gene3D" id="3.30.200.20">
    <property type="entry name" value="Phosphorylase Kinase, domain 1"/>
    <property type="match status" value="1"/>
</dbReference>
<keyword evidence="4" id="KW-0597">Phosphoprotein</keyword>
<evidence type="ECO:0000256" key="8">
    <source>
        <dbReference type="ARBA" id="ARBA00022840"/>
    </source>
</evidence>
<dbReference type="GO" id="GO:0005737">
    <property type="term" value="C:cytoplasm"/>
    <property type="evidence" value="ECO:0000318"/>
    <property type="project" value="GO_Central"/>
</dbReference>
<dbReference type="AlphaFoldDB" id="A0A2K3DIC1"/>
<dbReference type="SMART" id="SM00220">
    <property type="entry name" value="S_TKc"/>
    <property type="match status" value="1"/>
</dbReference>
<feature type="compositionally biased region" description="Low complexity" evidence="12">
    <location>
        <begin position="92"/>
        <end position="115"/>
    </location>
</feature>
<dbReference type="RefSeq" id="XP_042922353.1">
    <property type="nucleotide sequence ID" value="XM_043065352.1"/>
</dbReference>
<keyword evidence="15" id="KW-1185">Reference proteome</keyword>
<dbReference type="InterPro" id="IPR011009">
    <property type="entry name" value="Kinase-like_dom_sf"/>
</dbReference>
<evidence type="ECO:0000313" key="15">
    <source>
        <dbReference type="Proteomes" id="UP000006906"/>
    </source>
</evidence>
<dbReference type="OrthoDB" id="2396at2759"/>
<dbReference type="InterPro" id="IPR000719">
    <property type="entry name" value="Prot_kinase_dom"/>
</dbReference>
<evidence type="ECO:0000256" key="6">
    <source>
        <dbReference type="ARBA" id="ARBA00022741"/>
    </source>
</evidence>
<evidence type="ECO:0000256" key="1">
    <source>
        <dbReference type="ARBA" id="ARBA00008832"/>
    </source>
</evidence>
<evidence type="ECO:0000256" key="3">
    <source>
        <dbReference type="ARBA" id="ARBA00022527"/>
    </source>
</evidence>
<dbReference type="EMBL" id="CM008969">
    <property type="protein sequence ID" value="PNW80276.1"/>
    <property type="molecule type" value="Genomic_DNA"/>
</dbReference>
<dbReference type="Proteomes" id="UP000006906">
    <property type="component" value="Chromosome 8"/>
</dbReference>
<feature type="domain" description="Protein kinase" evidence="13">
    <location>
        <begin position="152"/>
        <end position="443"/>
    </location>
</feature>